<feature type="domain" description="EF-hand" evidence="5">
    <location>
        <begin position="25"/>
        <end position="60"/>
    </location>
</feature>
<evidence type="ECO:0000313" key="6">
    <source>
        <dbReference type="EMBL" id="KAH7415394.1"/>
    </source>
</evidence>
<evidence type="ECO:0000313" key="7">
    <source>
        <dbReference type="Proteomes" id="UP000825935"/>
    </source>
</evidence>
<evidence type="ECO:0000256" key="2">
    <source>
        <dbReference type="ARBA" id="ARBA00022771"/>
    </source>
</evidence>
<evidence type="ECO:0000256" key="3">
    <source>
        <dbReference type="ARBA" id="ARBA00022833"/>
    </source>
</evidence>
<dbReference type="InterPro" id="IPR002048">
    <property type="entry name" value="EF_hand_dom"/>
</dbReference>
<feature type="domain" description="EF-hand" evidence="5">
    <location>
        <begin position="61"/>
        <end position="86"/>
    </location>
</feature>
<dbReference type="EMBL" id="CM035419">
    <property type="protein sequence ID" value="KAH7415394.1"/>
    <property type="molecule type" value="Genomic_DNA"/>
</dbReference>
<dbReference type="InterPro" id="IPR018247">
    <property type="entry name" value="EF_Hand_1_Ca_BS"/>
</dbReference>
<gene>
    <name evidence="6" type="ORF">KP509_14G040500</name>
</gene>
<dbReference type="InterPro" id="IPR043145">
    <property type="entry name" value="Znf_ZZ_sf"/>
</dbReference>
<evidence type="ECO:0000256" key="4">
    <source>
        <dbReference type="ARBA" id="ARBA00022837"/>
    </source>
</evidence>
<organism evidence="6 7">
    <name type="scientific">Ceratopteris richardii</name>
    <name type="common">Triangle waterfern</name>
    <dbReference type="NCBI Taxonomy" id="49495"/>
    <lineage>
        <taxon>Eukaryota</taxon>
        <taxon>Viridiplantae</taxon>
        <taxon>Streptophyta</taxon>
        <taxon>Embryophyta</taxon>
        <taxon>Tracheophyta</taxon>
        <taxon>Polypodiopsida</taxon>
        <taxon>Polypodiidae</taxon>
        <taxon>Polypodiales</taxon>
        <taxon>Pteridineae</taxon>
        <taxon>Pteridaceae</taxon>
        <taxon>Parkerioideae</taxon>
        <taxon>Ceratopteris</taxon>
    </lineage>
</organism>
<dbReference type="Pfam" id="PF13202">
    <property type="entry name" value="EF-hand_5"/>
    <property type="match status" value="2"/>
</dbReference>
<protein>
    <recommendedName>
        <fullName evidence="5">EF-hand domain-containing protein</fullName>
    </recommendedName>
</protein>
<name>A0A8T2TC28_CERRI</name>
<comment type="caution">
    <text evidence="6">The sequence shown here is derived from an EMBL/GenBank/DDBJ whole genome shotgun (WGS) entry which is preliminary data.</text>
</comment>
<dbReference type="InterPro" id="IPR011992">
    <property type="entry name" value="EF-hand-dom_pair"/>
</dbReference>
<dbReference type="SMART" id="SM00054">
    <property type="entry name" value="EFh"/>
    <property type="match status" value="2"/>
</dbReference>
<proteinExistence type="predicted"/>
<accession>A0A8T2TC28</accession>
<keyword evidence="3" id="KW-0862">Zinc</keyword>
<dbReference type="Gene3D" id="1.10.238.10">
    <property type="entry name" value="EF-hand"/>
    <property type="match status" value="1"/>
</dbReference>
<keyword evidence="1" id="KW-0479">Metal-binding</keyword>
<dbReference type="SUPFAM" id="SSF47473">
    <property type="entry name" value="EF-hand"/>
    <property type="match status" value="1"/>
</dbReference>
<dbReference type="CDD" id="cd00051">
    <property type="entry name" value="EFh"/>
    <property type="match status" value="1"/>
</dbReference>
<keyword evidence="2" id="KW-0863">Zinc-finger</keyword>
<keyword evidence="4" id="KW-0106">Calcium</keyword>
<evidence type="ECO:0000256" key="1">
    <source>
        <dbReference type="ARBA" id="ARBA00022723"/>
    </source>
</evidence>
<dbReference type="GO" id="GO:0008270">
    <property type="term" value="F:zinc ion binding"/>
    <property type="evidence" value="ECO:0007669"/>
    <property type="project" value="UniProtKB-KW"/>
</dbReference>
<dbReference type="Proteomes" id="UP000825935">
    <property type="component" value="Chromosome 14"/>
</dbReference>
<dbReference type="OMA" id="RTFCHEC"/>
<evidence type="ECO:0000259" key="5">
    <source>
        <dbReference type="PROSITE" id="PS50222"/>
    </source>
</evidence>
<keyword evidence="7" id="KW-1185">Reference proteome</keyword>
<dbReference type="SUPFAM" id="SSF57850">
    <property type="entry name" value="RING/U-box"/>
    <property type="match status" value="1"/>
</dbReference>
<dbReference type="Gene3D" id="3.30.60.90">
    <property type="match status" value="1"/>
</dbReference>
<dbReference type="AlphaFoldDB" id="A0A8T2TC28"/>
<dbReference type="GO" id="GO:0005509">
    <property type="term" value="F:calcium ion binding"/>
    <property type="evidence" value="ECO:0007669"/>
    <property type="project" value="InterPro"/>
</dbReference>
<sequence length="210" mass="23125">MASQSLFTSRLHRAAELYYESQPNAVQMQLCTLFQRLDINGDGRITEAEYKSLLTSPSLFALLDRDGNGELDFEECKCLFFLVKQQTEACGGCGKLLLEGILYVCVECNAFYLCPTCYGARKNLRPVHPHSNFLLRQSLITGVIKEIIDRDQRRIVVQPPSVSQPRVVSQPPSTSPSSIETTATLMQTASVAFNVAHIATALAASGCSIM</sequence>
<dbReference type="OrthoDB" id="8785703at2759"/>
<dbReference type="PROSITE" id="PS00018">
    <property type="entry name" value="EF_HAND_1"/>
    <property type="match status" value="1"/>
</dbReference>
<reference evidence="6" key="1">
    <citation type="submission" date="2021-08" db="EMBL/GenBank/DDBJ databases">
        <title>WGS assembly of Ceratopteris richardii.</title>
        <authorList>
            <person name="Marchant D.B."/>
            <person name="Chen G."/>
            <person name="Jenkins J."/>
            <person name="Shu S."/>
            <person name="Leebens-Mack J."/>
            <person name="Grimwood J."/>
            <person name="Schmutz J."/>
            <person name="Soltis P."/>
            <person name="Soltis D."/>
            <person name="Chen Z.-H."/>
        </authorList>
    </citation>
    <scope>NUCLEOTIDE SEQUENCE</scope>
    <source>
        <strain evidence="6">Whitten #5841</strain>
        <tissue evidence="6">Leaf</tissue>
    </source>
</reference>
<dbReference type="PROSITE" id="PS50222">
    <property type="entry name" value="EF_HAND_2"/>
    <property type="match status" value="2"/>
</dbReference>